<dbReference type="Pfam" id="PF05437">
    <property type="entry name" value="AzlD"/>
    <property type="match status" value="1"/>
</dbReference>
<feature type="transmembrane region" description="Helical" evidence="1">
    <location>
        <begin position="43"/>
        <end position="63"/>
    </location>
</feature>
<proteinExistence type="predicted"/>
<accession>A0ABD5VI16</accession>
<evidence type="ECO:0000313" key="3">
    <source>
        <dbReference type="Proteomes" id="UP001596395"/>
    </source>
</evidence>
<feature type="transmembrane region" description="Helical" evidence="1">
    <location>
        <begin position="6"/>
        <end position="31"/>
    </location>
</feature>
<dbReference type="EMBL" id="JBHSXN010000005">
    <property type="protein sequence ID" value="MFC6955154.1"/>
    <property type="molecule type" value="Genomic_DNA"/>
</dbReference>
<dbReference type="RefSeq" id="WP_336352090.1">
    <property type="nucleotide sequence ID" value="NZ_JAZAQL010000005.1"/>
</dbReference>
<dbReference type="InterPro" id="IPR008407">
    <property type="entry name" value="Brnchd-chn_aa_trnsp_AzlD"/>
</dbReference>
<evidence type="ECO:0000256" key="1">
    <source>
        <dbReference type="SAM" id="Phobius"/>
    </source>
</evidence>
<dbReference type="AlphaFoldDB" id="A0ABD5VI16"/>
<protein>
    <submittedName>
        <fullName evidence="2">AzlD domain-containing protein</fullName>
    </submittedName>
</protein>
<keyword evidence="1" id="KW-0812">Transmembrane</keyword>
<name>A0ABD5VI16_9EURY</name>
<sequence length="112" mass="11442">MTASDATLWLVVLAGGLGTFALKASFVVVVGRVDEIPPRVERALEFVPAAVLAALVVPAVIVVEPTATVLPAVAYSPKLPAAALAALVAWKTENVPATIAVGMAALWTLEAL</sequence>
<keyword evidence="3" id="KW-1185">Reference proteome</keyword>
<dbReference type="Proteomes" id="UP001596395">
    <property type="component" value="Unassembled WGS sequence"/>
</dbReference>
<evidence type="ECO:0000313" key="2">
    <source>
        <dbReference type="EMBL" id="MFC6955154.1"/>
    </source>
</evidence>
<comment type="caution">
    <text evidence="2">The sequence shown here is derived from an EMBL/GenBank/DDBJ whole genome shotgun (WGS) entry which is preliminary data.</text>
</comment>
<organism evidence="2 3">
    <name type="scientific">Halorubellus litoreus</name>
    <dbReference type="NCBI Taxonomy" id="755308"/>
    <lineage>
        <taxon>Archaea</taxon>
        <taxon>Methanobacteriati</taxon>
        <taxon>Methanobacteriota</taxon>
        <taxon>Stenosarchaea group</taxon>
        <taxon>Halobacteria</taxon>
        <taxon>Halobacteriales</taxon>
        <taxon>Halorubellaceae</taxon>
        <taxon>Halorubellus</taxon>
    </lineage>
</organism>
<keyword evidence="1" id="KW-1133">Transmembrane helix</keyword>
<reference evidence="2 3" key="1">
    <citation type="journal article" date="2019" name="Int. J. Syst. Evol. Microbiol.">
        <title>The Global Catalogue of Microorganisms (GCM) 10K type strain sequencing project: providing services to taxonomists for standard genome sequencing and annotation.</title>
        <authorList>
            <consortium name="The Broad Institute Genomics Platform"/>
            <consortium name="The Broad Institute Genome Sequencing Center for Infectious Disease"/>
            <person name="Wu L."/>
            <person name="Ma J."/>
        </authorList>
    </citation>
    <scope>NUCLEOTIDE SEQUENCE [LARGE SCALE GENOMIC DNA]</scope>
    <source>
        <strain evidence="2 3">GX26</strain>
    </source>
</reference>
<keyword evidence="1" id="KW-0472">Membrane</keyword>
<gene>
    <name evidence="2" type="ORF">ACFQGB_20020</name>
</gene>